<keyword evidence="7" id="KW-1185">Reference proteome</keyword>
<reference evidence="6 7" key="1">
    <citation type="submission" date="2017-02" db="EMBL/GenBank/DDBJ databases">
        <authorList>
            <person name="Peterson S.W."/>
        </authorList>
    </citation>
    <scope>NUCLEOTIDE SEQUENCE [LARGE SCALE GENOMIC DNA]</scope>
    <source>
        <strain evidence="6 7">B Ar 00.02</strain>
    </source>
</reference>
<feature type="signal peptide" evidence="4">
    <location>
        <begin position="1"/>
        <end position="24"/>
    </location>
</feature>
<protein>
    <recommendedName>
        <fullName evidence="5">NodB homology domain-containing protein</fullName>
    </recommendedName>
</protein>
<dbReference type="AlphaFoldDB" id="A0A1R4FD67"/>
<dbReference type="GO" id="GO:0005975">
    <property type="term" value="P:carbohydrate metabolic process"/>
    <property type="evidence" value="ECO:0007669"/>
    <property type="project" value="InterPro"/>
</dbReference>
<dbReference type="GO" id="GO:0016810">
    <property type="term" value="F:hydrolase activity, acting on carbon-nitrogen (but not peptide) bonds"/>
    <property type="evidence" value="ECO:0007669"/>
    <property type="project" value="InterPro"/>
</dbReference>
<proteinExistence type="predicted"/>
<organism evidence="6 7">
    <name type="scientific">Arthrobacter rhombi</name>
    <dbReference type="NCBI Taxonomy" id="71253"/>
    <lineage>
        <taxon>Bacteria</taxon>
        <taxon>Bacillati</taxon>
        <taxon>Actinomycetota</taxon>
        <taxon>Actinomycetes</taxon>
        <taxon>Micrococcales</taxon>
        <taxon>Micrococcaceae</taxon>
        <taxon>Arthrobacter</taxon>
    </lineage>
</organism>
<sequence>MSSAWGIRSTGALLLSSMVAVSLALSGCVGPSMNQDGPPGGGNWASGPGTAADSEVDGPSPEQQREAALDAATTAAAQYDYSTALKQLKDLEGEDVSELTGKIAAQQEKMVTWEDNSQISHLFFHSLIVDPKRAFAPGPSAQGYADYMVTVKEFKAILASLYKKGYVLVNPHDIARENADGEMKNRPIKLPKGKKPLVLSEDDVSYYEYMDGDGFATNLTVGEDGNITNTYQAASGKTVHGDYDLPTIVDAFVREHPDFSYRGSKGILALTGYNGVLGYRTSEIEYGDDPKIDVKAQTKKAKKVAGALKDNGWVFASHTWGHSNVTNSTMARLKADTKKWDREVRPILGDTDLLIFPFGADMSGIATYSGAKYKLFKKAGFDFYFGIDTSTPAWMQLTDDYLRQARINVDGLSMNAALKGKHHVLEKFFDVKKVIDPARPRHATKDDG</sequence>
<evidence type="ECO:0000256" key="1">
    <source>
        <dbReference type="ARBA" id="ARBA00004613"/>
    </source>
</evidence>
<dbReference type="GO" id="GO:0005576">
    <property type="term" value="C:extracellular region"/>
    <property type="evidence" value="ECO:0007669"/>
    <property type="project" value="UniProtKB-SubCell"/>
</dbReference>
<evidence type="ECO:0000256" key="2">
    <source>
        <dbReference type="ARBA" id="ARBA00022729"/>
    </source>
</evidence>
<dbReference type="Gene3D" id="3.20.20.370">
    <property type="entry name" value="Glycoside hydrolase/deacetylase"/>
    <property type="match status" value="1"/>
</dbReference>
<accession>A0A1R4FD67</accession>
<feature type="domain" description="NodB homology" evidence="5">
    <location>
        <begin position="298"/>
        <end position="360"/>
    </location>
</feature>
<dbReference type="Proteomes" id="UP000195913">
    <property type="component" value="Unassembled WGS sequence"/>
</dbReference>
<keyword evidence="2 4" id="KW-0732">Signal</keyword>
<feature type="chain" id="PRO_5039069123" description="NodB homology domain-containing protein" evidence="4">
    <location>
        <begin position="25"/>
        <end position="448"/>
    </location>
</feature>
<dbReference type="SUPFAM" id="SSF88713">
    <property type="entry name" value="Glycoside hydrolase/deacetylase"/>
    <property type="match status" value="1"/>
</dbReference>
<name>A0A1R4FD67_9MICC</name>
<dbReference type="InterPro" id="IPR011330">
    <property type="entry name" value="Glyco_hydro/deAcase_b/a-brl"/>
</dbReference>
<dbReference type="PANTHER" id="PTHR34216">
    <property type="match status" value="1"/>
</dbReference>
<evidence type="ECO:0000313" key="6">
    <source>
        <dbReference type="EMBL" id="SJM53885.1"/>
    </source>
</evidence>
<evidence type="ECO:0000313" key="7">
    <source>
        <dbReference type="Proteomes" id="UP000195913"/>
    </source>
</evidence>
<dbReference type="InterPro" id="IPR051398">
    <property type="entry name" value="Polysacch_Deacetylase"/>
</dbReference>
<evidence type="ECO:0000259" key="5">
    <source>
        <dbReference type="Pfam" id="PF01522"/>
    </source>
</evidence>
<feature type="region of interest" description="Disordered" evidence="3">
    <location>
        <begin position="33"/>
        <end position="61"/>
    </location>
</feature>
<dbReference type="Pfam" id="PF01522">
    <property type="entry name" value="Polysacc_deac_1"/>
    <property type="match status" value="1"/>
</dbReference>
<dbReference type="EMBL" id="FUHW01000015">
    <property type="protein sequence ID" value="SJM53885.1"/>
    <property type="molecule type" value="Genomic_DNA"/>
</dbReference>
<evidence type="ECO:0000256" key="3">
    <source>
        <dbReference type="SAM" id="MobiDB-lite"/>
    </source>
</evidence>
<dbReference type="InterPro" id="IPR002509">
    <property type="entry name" value="NODB_dom"/>
</dbReference>
<dbReference type="PANTHER" id="PTHR34216:SF3">
    <property type="entry name" value="POLY-BETA-1,6-N-ACETYL-D-GLUCOSAMINE N-DEACETYLASE"/>
    <property type="match status" value="1"/>
</dbReference>
<evidence type="ECO:0000256" key="4">
    <source>
        <dbReference type="SAM" id="SignalP"/>
    </source>
</evidence>
<gene>
    <name evidence="6" type="ORF">FM101_03390</name>
</gene>
<comment type="subcellular location">
    <subcellularLocation>
        <location evidence="1">Secreted</location>
    </subcellularLocation>
</comment>